<evidence type="ECO:0000313" key="1">
    <source>
        <dbReference type="EMBL" id="KAG0414539.1"/>
    </source>
</evidence>
<accession>A0AC60P5G9</accession>
<dbReference type="Proteomes" id="UP000805193">
    <property type="component" value="Unassembled WGS sequence"/>
</dbReference>
<organism evidence="1 2">
    <name type="scientific">Ixodes persulcatus</name>
    <name type="common">Taiga tick</name>
    <dbReference type="NCBI Taxonomy" id="34615"/>
    <lineage>
        <taxon>Eukaryota</taxon>
        <taxon>Metazoa</taxon>
        <taxon>Ecdysozoa</taxon>
        <taxon>Arthropoda</taxon>
        <taxon>Chelicerata</taxon>
        <taxon>Arachnida</taxon>
        <taxon>Acari</taxon>
        <taxon>Parasitiformes</taxon>
        <taxon>Ixodida</taxon>
        <taxon>Ixodoidea</taxon>
        <taxon>Ixodidae</taxon>
        <taxon>Ixodinae</taxon>
        <taxon>Ixodes</taxon>
    </lineage>
</organism>
<comment type="caution">
    <text evidence="1">The sequence shown here is derived from an EMBL/GenBank/DDBJ whole genome shotgun (WGS) entry which is preliminary data.</text>
</comment>
<name>A0AC60P5G9_IXOPE</name>
<gene>
    <name evidence="1" type="ORF">HPB47_008311</name>
</gene>
<dbReference type="EMBL" id="JABSTQ010011170">
    <property type="protein sequence ID" value="KAG0414539.1"/>
    <property type="molecule type" value="Genomic_DNA"/>
</dbReference>
<reference evidence="1 2" key="1">
    <citation type="journal article" date="2020" name="Cell">
        <title>Large-Scale Comparative Analyses of Tick Genomes Elucidate Their Genetic Diversity and Vector Capacities.</title>
        <authorList>
            <consortium name="Tick Genome and Microbiome Consortium (TIGMIC)"/>
            <person name="Jia N."/>
            <person name="Wang J."/>
            <person name="Shi W."/>
            <person name="Du L."/>
            <person name="Sun Y."/>
            <person name="Zhan W."/>
            <person name="Jiang J.F."/>
            <person name="Wang Q."/>
            <person name="Zhang B."/>
            <person name="Ji P."/>
            <person name="Bell-Sakyi L."/>
            <person name="Cui X.M."/>
            <person name="Yuan T.T."/>
            <person name="Jiang B.G."/>
            <person name="Yang W.F."/>
            <person name="Lam T.T."/>
            <person name="Chang Q.C."/>
            <person name="Ding S.J."/>
            <person name="Wang X.J."/>
            <person name="Zhu J.G."/>
            <person name="Ruan X.D."/>
            <person name="Zhao L."/>
            <person name="Wei J.T."/>
            <person name="Ye R.Z."/>
            <person name="Que T.C."/>
            <person name="Du C.H."/>
            <person name="Zhou Y.H."/>
            <person name="Cheng J.X."/>
            <person name="Dai P.F."/>
            <person name="Guo W.B."/>
            <person name="Han X.H."/>
            <person name="Huang E.J."/>
            <person name="Li L.F."/>
            <person name="Wei W."/>
            <person name="Gao Y.C."/>
            <person name="Liu J.Z."/>
            <person name="Shao H.Z."/>
            <person name="Wang X."/>
            <person name="Wang C.C."/>
            <person name="Yang T.C."/>
            <person name="Huo Q.B."/>
            <person name="Li W."/>
            <person name="Chen H.Y."/>
            <person name="Chen S.E."/>
            <person name="Zhou L.G."/>
            <person name="Ni X.B."/>
            <person name="Tian J.H."/>
            <person name="Sheng Y."/>
            <person name="Liu T."/>
            <person name="Pan Y.S."/>
            <person name="Xia L.Y."/>
            <person name="Li J."/>
            <person name="Zhao F."/>
            <person name="Cao W.C."/>
        </authorList>
    </citation>
    <scope>NUCLEOTIDE SEQUENCE [LARGE SCALE GENOMIC DNA]</scope>
    <source>
        <strain evidence="1">Iper-2018</strain>
    </source>
</reference>
<evidence type="ECO:0000313" key="2">
    <source>
        <dbReference type="Proteomes" id="UP000805193"/>
    </source>
</evidence>
<proteinExistence type="predicted"/>
<protein>
    <submittedName>
        <fullName evidence="1">Uncharacterized protein</fullName>
    </submittedName>
</protein>
<sequence length="136" mass="13555">MTEPGPRSDEGPSPPLTASGGSASGTSGTAASVPSAEERKRKLRRRASYGTEPGDRSALPASIGVGRPPSRAAKRATRLAARPEGRRRRPRAGGSLPSGCGCTSPPGPDQKEAAPPGACSSTGASAALCTEPALPL</sequence>
<keyword evidence="2" id="KW-1185">Reference proteome</keyword>